<keyword evidence="2" id="KW-0813">Transport</keyword>
<dbReference type="RefSeq" id="WP_316413861.1">
    <property type="nucleotide sequence ID" value="NZ_AP027080.1"/>
</dbReference>
<keyword evidence="6" id="KW-0067">ATP-binding</keyword>
<dbReference type="InterPro" id="IPR017871">
    <property type="entry name" value="ABC_transporter-like_CS"/>
</dbReference>
<dbReference type="InterPro" id="IPR039421">
    <property type="entry name" value="Type_1_exporter"/>
</dbReference>
<keyword evidence="7" id="KW-0653">Protein transport</keyword>
<name>A0AA48GJN8_9BACT</name>
<dbReference type="EMBL" id="AP027080">
    <property type="protein sequence ID" value="BDU70964.1"/>
    <property type="molecule type" value="Genomic_DNA"/>
</dbReference>
<dbReference type="NCBIfam" id="TIGR03796">
    <property type="entry name" value="NHLM_micro_ABC1"/>
    <property type="match status" value="1"/>
</dbReference>
<dbReference type="FunFam" id="3.40.50.300:FF:000299">
    <property type="entry name" value="ABC transporter ATP-binding protein/permease"/>
    <property type="match status" value="1"/>
</dbReference>
<evidence type="ECO:0000259" key="14">
    <source>
        <dbReference type="PROSITE" id="PS50990"/>
    </source>
</evidence>
<keyword evidence="8 11" id="KW-1133">Transmembrane helix</keyword>
<keyword evidence="3" id="KW-1003">Cell membrane</keyword>
<evidence type="ECO:0000256" key="9">
    <source>
        <dbReference type="ARBA" id="ARBA00023136"/>
    </source>
</evidence>
<dbReference type="PANTHER" id="PTHR24221">
    <property type="entry name" value="ATP-BINDING CASSETTE SUB-FAMILY B"/>
    <property type="match status" value="1"/>
</dbReference>
<dbReference type="Gene3D" id="3.90.70.10">
    <property type="entry name" value="Cysteine proteinases"/>
    <property type="match status" value="1"/>
</dbReference>
<dbReference type="Gene3D" id="1.20.1560.10">
    <property type="entry name" value="ABC transporter type 1, transmembrane domain"/>
    <property type="match status" value="1"/>
</dbReference>
<feature type="domain" description="ABC transporter" evidence="12">
    <location>
        <begin position="484"/>
        <end position="717"/>
    </location>
</feature>
<dbReference type="InterPro" id="IPR011527">
    <property type="entry name" value="ABC1_TM_dom"/>
</dbReference>
<keyword evidence="5" id="KW-0547">Nucleotide-binding</keyword>
<dbReference type="GO" id="GO:0016887">
    <property type="term" value="F:ATP hydrolysis activity"/>
    <property type="evidence" value="ECO:0007669"/>
    <property type="project" value="InterPro"/>
</dbReference>
<feature type="transmembrane region" description="Helical" evidence="11">
    <location>
        <begin position="202"/>
        <end position="220"/>
    </location>
</feature>
<evidence type="ECO:0000256" key="6">
    <source>
        <dbReference type="ARBA" id="ARBA00022840"/>
    </source>
</evidence>
<keyword evidence="9 11" id="KW-0472">Membrane</keyword>
<evidence type="ECO:0000259" key="12">
    <source>
        <dbReference type="PROSITE" id="PS50893"/>
    </source>
</evidence>
<sequence length="722" mass="77266">MQGLATRRRVRTPTVLQMEATECGAASLAIILAHHKRIVALEELRAACGVTRDGAKATNVLKAGRKYGLEARAFKREVEGLERIPLPAVLFWNFNHFLVLEGWNPRGVFLNDPASGPRRASWDEFDEAYTGVVLTFEPTPAFEPGGTRPGLLRVLASRLAQSRGAVGYLTLVGLATALPALALPAFLQILVDRVIVAHSVGWIRPLLTGLLLLTLSRALLGHLQGRVLLRLQMKLTVTGMSTFLWHLLRLPAAFYTQRYGGDLAVRVANNRGVAAFLCGRLANSAVQLLLALVMMGMMACYDLGLAMVALGGVALLVGATVLANRQRADANRSFLKDLGKAGGVLVGGVSAIESIKASGGESDLFSRWAGYQATYLSARQKANHVSLIFMALPPLAMGLAQATVLALGALRVIKGGLTVGQLVAFQSLLAAFLAPTMGLVAMAGEIQELQGVMEGLDDVQRNPLDPGALSGGEPGEPRRMAGHLELHGLTYGYSPQEPPLLEGLDLRIRPGSRVALVGPSGCGKSTVAKLVTGLARPWGGEIHLDGRPREHWPRKVVAGCLALVDQDIVLFDGTVRDNLTLWDTTVPEEALVRACRDACIHEDISARQGGYEGRVDEGGANFSGGQRQRLEIARALVGDPRILVLDEATSALDAATEHRIDQNLRRRGCSCLIIAHRLSTIRDADEILVIDKGKVVQRGNHAELMAAGGLYALLAQEAECSA</sequence>
<dbReference type="KEGG" id="msil:METEAL_01380"/>
<dbReference type="InterPro" id="IPR036640">
    <property type="entry name" value="ABC1_TM_sf"/>
</dbReference>
<dbReference type="GO" id="GO:0008233">
    <property type="term" value="F:peptidase activity"/>
    <property type="evidence" value="ECO:0007669"/>
    <property type="project" value="InterPro"/>
</dbReference>
<evidence type="ECO:0000256" key="5">
    <source>
        <dbReference type="ARBA" id="ARBA00022741"/>
    </source>
</evidence>
<proteinExistence type="predicted"/>
<dbReference type="PROSITE" id="PS00211">
    <property type="entry name" value="ABC_TRANSPORTER_1"/>
    <property type="match status" value="1"/>
</dbReference>
<evidence type="ECO:0000259" key="13">
    <source>
        <dbReference type="PROSITE" id="PS50929"/>
    </source>
</evidence>
<evidence type="ECO:0000313" key="16">
    <source>
        <dbReference type="Proteomes" id="UP001238179"/>
    </source>
</evidence>
<reference evidence="16" key="1">
    <citation type="journal article" date="2023" name="Int. J. Syst. Evol. Microbiol.">
        <title>Mesoterricola silvestris gen. nov., sp. nov., Mesoterricola sediminis sp. nov., Geothrix oryzae sp. nov., Geothrix edaphica sp. nov., Geothrix rubra sp. nov., and Geothrix limicola sp. nov., six novel members of Acidobacteriota isolated from soils.</title>
        <authorList>
            <person name="Itoh H."/>
            <person name="Sugisawa Y."/>
            <person name="Mise K."/>
            <person name="Xu Z."/>
            <person name="Kuniyasu M."/>
            <person name="Ushijima N."/>
            <person name="Kawano K."/>
            <person name="Kobayashi E."/>
            <person name="Shiratori Y."/>
            <person name="Masuda Y."/>
            <person name="Senoo K."/>
        </authorList>
    </citation>
    <scope>NUCLEOTIDE SEQUENCE [LARGE SCALE GENOMIC DNA]</scope>
    <source>
        <strain evidence="16">W79</strain>
    </source>
</reference>
<dbReference type="InterPro" id="IPR022514">
    <property type="entry name" value="NHPM_micro_ABC1"/>
</dbReference>
<evidence type="ECO:0000256" key="2">
    <source>
        <dbReference type="ARBA" id="ARBA00022448"/>
    </source>
</evidence>
<dbReference type="SUPFAM" id="SSF90123">
    <property type="entry name" value="ABC transporter transmembrane region"/>
    <property type="match status" value="1"/>
</dbReference>
<dbReference type="GO" id="GO:0005886">
    <property type="term" value="C:plasma membrane"/>
    <property type="evidence" value="ECO:0007669"/>
    <property type="project" value="UniProtKB-SubCell"/>
</dbReference>
<feature type="domain" description="Peptidase C39" evidence="14">
    <location>
        <begin position="17"/>
        <end position="136"/>
    </location>
</feature>
<dbReference type="Pfam" id="PF00005">
    <property type="entry name" value="ABC_tran"/>
    <property type="match status" value="1"/>
</dbReference>
<evidence type="ECO:0000256" key="3">
    <source>
        <dbReference type="ARBA" id="ARBA00022475"/>
    </source>
</evidence>
<evidence type="ECO:0000256" key="10">
    <source>
        <dbReference type="ARBA" id="ARBA00043264"/>
    </source>
</evidence>
<dbReference type="InterPro" id="IPR003439">
    <property type="entry name" value="ABC_transporter-like_ATP-bd"/>
</dbReference>
<dbReference type="PANTHER" id="PTHR24221:SF654">
    <property type="entry name" value="ATP-BINDING CASSETTE SUB-FAMILY B MEMBER 6"/>
    <property type="match status" value="1"/>
</dbReference>
<keyword evidence="10" id="KW-0080">Bacteriocin transport</keyword>
<dbReference type="PROSITE" id="PS50990">
    <property type="entry name" value="PEPTIDASE_C39"/>
    <property type="match status" value="1"/>
</dbReference>
<evidence type="ECO:0000256" key="4">
    <source>
        <dbReference type="ARBA" id="ARBA00022692"/>
    </source>
</evidence>
<feature type="domain" description="ABC transmembrane type-1" evidence="13">
    <location>
        <begin position="169"/>
        <end position="448"/>
    </location>
</feature>
<evidence type="ECO:0000256" key="1">
    <source>
        <dbReference type="ARBA" id="ARBA00004651"/>
    </source>
</evidence>
<dbReference type="GO" id="GO:0005524">
    <property type="term" value="F:ATP binding"/>
    <property type="evidence" value="ECO:0007669"/>
    <property type="project" value="UniProtKB-KW"/>
</dbReference>
<dbReference type="Gene3D" id="3.40.50.300">
    <property type="entry name" value="P-loop containing nucleotide triphosphate hydrolases"/>
    <property type="match status" value="1"/>
</dbReference>
<dbReference type="PROSITE" id="PS50893">
    <property type="entry name" value="ABC_TRANSPORTER_2"/>
    <property type="match status" value="1"/>
</dbReference>
<keyword evidence="4 11" id="KW-0812">Transmembrane</keyword>
<feature type="transmembrane region" description="Helical" evidence="11">
    <location>
        <begin position="165"/>
        <end position="190"/>
    </location>
</feature>
<dbReference type="InterPro" id="IPR005074">
    <property type="entry name" value="Peptidase_C39"/>
</dbReference>
<dbReference type="GO" id="GO:0140359">
    <property type="term" value="F:ABC-type transporter activity"/>
    <property type="evidence" value="ECO:0007669"/>
    <property type="project" value="InterPro"/>
</dbReference>
<organism evidence="15 16">
    <name type="scientific">Mesoterricola silvestris</name>
    <dbReference type="NCBI Taxonomy" id="2927979"/>
    <lineage>
        <taxon>Bacteria</taxon>
        <taxon>Pseudomonadati</taxon>
        <taxon>Acidobacteriota</taxon>
        <taxon>Holophagae</taxon>
        <taxon>Holophagales</taxon>
        <taxon>Holophagaceae</taxon>
        <taxon>Mesoterricola</taxon>
    </lineage>
</organism>
<dbReference type="GO" id="GO:0015031">
    <property type="term" value="P:protein transport"/>
    <property type="evidence" value="ECO:0007669"/>
    <property type="project" value="UniProtKB-KW"/>
</dbReference>
<dbReference type="GO" id="GO:0006508">
    <property type="term" value="P:proteolysis"/>
    <property type="evidence" value="ECO:0007669"/>
    <property type="project" value="InterPro"/>
</dbReference>
<gene>
    <name evidence="15" type="ORF">METEAL_01380</name>
</gene>
<dbReference type="GO" id="GO:0043213">
    <property type="term" value="P:bacteriocin transport"/>
    <property type="evidence" value="ECO:0007669"/>
    <property type="project" value="UniProtKB-KW"/>
</dbReference>
<dbReference type="Proteomes" id="UP001238179">
    <property type="component" value="Chromosome"/>
</dbReference>
<feature type="transmembrane region" description="Helical" evidence="11">
    <location>
        <begin position="273"/>
        <end position="297"/>
    </location>
</feature>
<feature type="transmembrane region" description="Helical" evidence="11">
    <location>
        <begin position="387"/>
        <end position="410"/>
    </location>
</feature>
<protein>
    <submittedName>
        <fullName evidence="15">NHLP family bacteriocin export ABC transporter peptidase/permease/ATPase</fullName>
    </submittedName>
</protein>
<dbReference type="SMART" id="SM00382">
    <property type="entry name" value="AAA"/>
    <property type="match status" value="1"/>
</dbReference>
<evidence type="ECO:0000256" key="11">
    <source>
        <dbReference type="SAM" id="Phobius"/>
    </source>
</evidence>
<evidence type="ECO:0000256" key="8">
    <source>
        <dbReference type="ARBA" id="ARBA00022989"/>
    </source>
</evidence>
<feature type="transmembrane region" description="Helical" evidence="11">
    <location>
        <begin position="303"/>
        <end position="323"/>
    </location>
</feature>
<dbReference type="PROSITE" id="PS50929">
    <property type="entry name" value="ABC_TM1F"/>
    <property type="match status" value="1"/>
</dbReference>
<dbReference type="GO" id="GO:0034040">
    <property type="term" value="F:ATPase-coupled lipid transmembrane transporter activity"/>
    <property type="evidence" value="ECO:0007669"/>
    <property type="project" value="TreeGrafter"/>
</dbReference>
<evidence type="ECO:0000313" key="15">
    <source>
        <dbReference type="EMBL" id="BDU70964.1"/>
    </source>
</evidence>
<accession>A0AA48GJN8</accession>
<dbReference type="Pfam" id="PF03412">
    <property type="entry name" value="Peptidase_C39"/>
    <property type="match status" value="1"/>
</dbReference>
<dbReference type="InterPro" id="IPR027417">
    <property type="entry name" value="P-loop_NTPase"/>
</dbReference>
<evidence type="ECO:0000256" key="7">
    <source>
        <dbReference type="ARBA" id="ARBA00022927"/>
    </source>
</evidence>
<comment type="subcellular location">
    <subcellularLocation>
        <location evidence="1">Cell membrane</location>
        <topology evidence="1">Multi-pass membrane protein</topology>
    </subcellularLocation>
</comment>
<feature type="transmembrane region" description="Helical" evidence="11">
    <location>
        <begin position="422"/>
        <end position="443"/>
    </location>
</feature>
<dbReference type="Pfam" id="PF00664">
    <property type="entry name" value="ABC_membrane"/>
    <property type="match status" value="1"/>
</dbReference>
<dbReference type="AlphaFoldDB" id="A0AA48GJN8"/>
<dbReference type="SUPFAM" id="SSF52540">
    <property type="entry name" value="P-loop containing nucleoside triphosphate hydrolases"/>
    <property type="match status" value="1"/>
</dbReference>
<keyword evidence="16" id="KW-1185">Reference proteome</keyword>
<dbReference type="InterPro" id="IPR003593">
    <property type="entry name" value="AAA+_ATPase"/>
</dbReference>